<dbReference type="Proteomes" id="UP000008743">
    <property type="component" value="Unassembled WGS sequence"/>
</dbReference>
<keyword evidence="5 6" id="KW-0472">Membrane</keyword>
<feature type="transmembrane region" description="Helical" evidence="6">
    <location>
        <begin position="331"/>
        <end position="354"/>
    </location>
</feature>
<dbReference type="PANTHER" id="PTHR11706">
    <property type="entry name" value="SOLUTE CARRIER PROTEIN FAMILY 11 MEMBER"/>
    <property type="match status" value="1"/>
</dbReference>
<feature type="transmembrane region" description="Helical" evidence="6">
    <location>
        <begin position="492"/>
        <end position="512"/>
    </location>
</feature>
<dbReference type="NCBIfam" id="NF037982">
    <property type="entry name" value="Nramp_1"/>
    <property type="match status" value="1"/>
</dbReference>
<dbReference type="AlphaFoldDB" id="A0A0D2VTV1"/>
<dbReference type="HAMAP" id="MF_00221">
    <property type="entry name" value="NRAMP"/>
    <property type="match status" value="1"/>
</dbReference>
<evidence type="ECO:0000256" key="1">
    <source>
        <dbReference type="ARBA" id="ARBA00004141"/>
    </source>
</evidence>
<dbReference type="InParanoid" id="A0A0D2VTV1"/>
<keyword evidence="3 6" id="KW-0812">Transmembrane</keyword>
<evidence type="ECO:0000256" key="6">
    <source>
        <dbReference type="SAM" id="Phobius"/>
    </source>
</evidence>
<evidence type="ECO:0000256" key="2">
    <source>
        <dbReference type="ARBA" id="ARBA00022448"/>
    </source>
</evidence>
<comment type="subcellular location">
    <subcellularLocation>
        <location evidence="1">Membrane</location>
        <topology evidence="1">Multi-pass membrane protein</topology>
    </subcellularLocation>
</comment>
<evidence type="ECO:0000256" key="4">
    <source>
        <dbReference type="ARBA" id="ARBA00022989"/>
    </source>
</evidence>
<dbReference type="OMA" id="STYLVWT"/>
<dbReference type="GO" id="GO:0005384">
    <property type="term" value="F:manganese ion transmembrane transporter activity"/>
    <property type="evidence" value="ECO:0007669"/>
    <property type="project" value="TreeGrafter"/>
</dbReference>
<dbReference type="PANTHER" id="PTHR11706:SF33">
    <property type="entry name" value="NATURAL RESISTANCE-ASSOCIATED MACROPHAGE PROTEIN 2"/>
    <property type="match status" value="1"/>
</dbReference>
<feature type="transmembrane region" description="Helical" evidence="6">
    <location>
        <begin position="387"/>
        <end position="408"/>
    </location>
</feature>
<feature type="transmembrane region" description="Helical" evidence="6">
    <location>
        <begin position="218"/>
        <end position="240"/>
    </location>
</feature>
<sequence length="587" mass="63862">MSSYKQFSSYGSTSASVNVNANQADILAHDRVVKHGPYMLDLHVDHLHSTKSPEMAQSDSEANLSLREEVVELENAARTDASAEAAEKSRATVHIPDDESTAFSFKKLWAFSGPGFLMSIAYLDPGNIESDLSAGATAGYSLIWVLWWSTIMGLALQILAARLGVVTGKNLAQVCRDHYSRPARYALWAMTELAIIGSDIQEVVGSAIAIRILSKQAIPLWGGVLITAADTFTFLFLEGYGLRKLELVFAILIAIMVGAFGYMYGESTASQVDVLKGLAVPSIPSGTLEQAVSLVGAVIMPHNIFLHSALVQSRQIDRSKEKKVTEANMYYRIESTIALVLSFVINVMVVGVFASLVASGSDGNCGSDIDLFSAGNCLAQQYGDTFLYIWAVGLLAAGQSSTMTGTYAGQFVMNGFLKLDIKPWKRVLLTRSIAIIPAVSVAAVAHNGDGSLSSLGEWLNILQSIQLPFALLPILIFTSSERVMGSWRNGRILQSVCWAIGFLVLGMNVYLIIDFVQTSFPDLIELYVLVGVLGAAYMIFICYLMKDSVWYIWLVSKLFNRQIHSNLYETSQAGQPSDKTKLLGAAY</sequence>
<keyword evidence="4 6" id="KW-1133">Transmembrane helix</keyword>
<evidence type="ECO:0000313" key="8">
    <source>
        <dbReference type="Proteomes" id="UP000008743"/>
    </source>
</evidence>
<accession>A0A0D2VTV1</accession>
<dbReference type="InterPro" id="IPR001046">
    <property type="entry name" value="NRAMP_fam"/>
</dbReference>
<feature type="transmembrane region" description="Helical" evidence="6">
    <location>
        <begin position="524"/>
        <end position="544"/>
    </location>
</feature>
<feature type="transmembrane region" description="Helical" evidence="6">
    <location>
        <begin position="428"/>
        <end position="446"/>
    </location>
</feature>
<dbReference type="FunCoup" id="A0A0D2VTV1">
    <property type="interactions" value="141"/>
</dbReference>
<evidence type="ECO:0000313" key="7">
    <source>
        <dbReference type="EMBL" id="KJE94747.1"/>
    </source>
</evidence>
<dbReference type="PhylomeDB" id="A0A0D2VTV1"/>
<dbReference type="GO" id="GO:0010008">
    <property type="term" value="C:endosome membrane"/>
    <property type="evidence" value="ECO:0007669"/>
    <property type="project" value="TreeGrafter"/>
</dbReference>
<dbReference type="RefSeq" id="XP_004347021.1">
    <property type="nucleotide sequence ID" value="XM_004346971.2"/>
</dbReference>
<dbReference type="PRINTS" id="PR00447">
    <property type="entry name" value="NATRESASSCMP"/>
</dbReference>
<feature type="transmembrane region" description="Helical" evidence="6">
    <location>
        <begin position="247"/>
        <end position="265"/>
    </location>
</feature>
<evidence type="ECO:0000256" key="5">
    <source>
        <dbReference type="ARBA" id="ARBA00023136"/>
    </source>
</evidence>
<dbReference type="STRING" id="595528.A0A0D2VTV1"/>
<dbReference type="Pfam" id="PF01566">
    <property type="entry name" value="Nramp"/>
    <property type="match status" value="1"/>
</dbReference>
<dbReference type="EMBL" id="KE346367">
    <property type="protein sequence ID" value="KJE94747.1"/>
    <property type="molecule type" value="Genomic_DNA"/>
</dbReference>
<dbReference type="GO" id="GO:0015086">
    <property type="term" value="F:cadmium ion transmembrane transporter activity"/>
    <property type="evidence" value="ECO:0007669"/>
    <property type="project" value="TreeGrafter"/>
</dbReference>
<evidence type="ECO:0000256" key="3">
    <source>
        <dbReference type="ARBA" id="ARBA00022692"/>
    </source>
</evidence>
<protein>
    <submittedName>
        <fullName evidence="7">Ferrous ion membrane transporter DMT1</fullName>
    </submittedName>
</protein>
<keyword evidence="8" id="KW-1185">Reference proteome</keyword>
<keyword evidence="2" id="KW-0813">Transport</keyword>
<gene>
    <name evidence="7" type="ORF">CAOG_005336</name>
</gene>
<feature type="transmembrane region" description="Helical" evidence="6">
    <location>
        <begin position="458"/>
        <end position="480"/>
    </location>
</feature>
<dbReference type="eggNOG" id="KOG1291">
    <property type="taxonomic scope" value="Eukaryota"/>
</dbReference>
<dbReference type="NCBIfam" id="TIGR01197">
    <property type="entry name" value="nramp"/>
    <property type="match status" value="1"/>
</dbReference>
<feature type="transmembrane region" description="Helical" evidence="6">
    <location>
        <begin position="145"/>
        <end position="165"/>
    </location>
</feature>
<dbReference type="GO" id="GO:0005381">
    <property type="term" value="F:iron ion transmembrane transporter activity"/>
    <property type="evidence" value="ECO:0007669"/>
    <property type="project" value="TreeGrafter"/>
</dbReference>
<dbReference type="GO" id="GO:0005886">
    <property type="term" value="C:plasma membrane"/>
    <property type="evidence" value="ECO:0007669"/>
    <property type="project" value="TreeGrafter"/>
</dbReference>
<dbReference type="OrthoDB" id="409173at2759"/>
<reference evidence="8" key="1">
    <citation type="submission" date="2011-02" db="EMBL/GenBank/DDBJ databases">
        <title>The Genome Sequence of Capsaspora owczarzaki ATCC 30864.</title>
        <authorList>
            <person name="Russ C."/>
            <person name="Cuomo C."/>
            <person name="Burger G."/>
            <person name="Gray M.W."/>
            <person name="Holland P.W.H."/>
            <person name="King N."/>
            <person name="Lang F.B.F."/>
            <person name="Roger A.J."/>
            <person name="Ruiz-Trillo I."/>
            <person name="Young S.K."/>
            <person name="Zeng Q."/>
            <person name="Gargeya S."/>
            <person name="Alvarado L."/>
            <person name="Berlin A."/>
            <person name="Chapman S.B."/>
            <person name="Chen Z."/>
            <person name="Freedman E."/>
            <person name="Gellesch M."/>
            <person name="Goldberg J."/>
            <person name="Griggs A."/>
            <person name="Gujja S."/>
            <person name="Heilman E."/>
            <person name="Heiman D."/>
            <person name="Howarth C."/>
            <person name="Mehta T."/>
            <person name="Neiman D."/>
            <person name="Pearson M."/>
            <person name="Roberts A."/>
            <person name="Saif S."/>
            <person name="Shea T."/>
            <person name="Shenoy N."/>
            <person name="Sisk P."/>
            <person name="Stolte C."/>
            <person name="Sykes S."/>
            <person name="White J."/>
            <person name="Yandava C."/>
            <person name="Haas B."/>
            <person name="Nusbaum C."/>
            <person name="Birren B."/>
        </authorList>
    </citation>
    <scope>NUCLEOTIDE SEQUENCE</scope>
    <source>
        <strain evidence="8">ATCC 30864</strain>
    </source>
</reference>
<organism evidence="7 8">
    <name type="scientific">Capsaspora owczarzaki (strain ATCC 30864)</name>
    <dbReference type="NCBI Taxonomy" id="595528"/>
    <lineage>
        <taxon>Eukaryota</taxon>
        <taxon>Filasterea</taxon>
        <taxon>Capsaspora</taxon>
    </lineage>
</organism>
<proteinExistence type="inferred from homology"/>
<name>A0A0D2VTV1_CAPO3</name>